<sequence length="466" mass="50184">MKGKVAMGGIYMFGNFERGGRYYSDSQHLLSHQSSSHLGPPTSVVKMLSPTLILTTLALLLPLSHAQSCGTINPRYSASFAGGLSAKVVMNGLRSPRDIIFDKEGNLLVIEQAGGGVRQVRLRDDGTNVCVASSKQIVNDAALNHGIELSSDGKTLYVSSLSNVDAYAYDASAGTATGKKTIINSMRNGGLHLTRTLLVSKKFPELIMVGRGSDGNIDTGAKSISTGRSMIRVFNLTEVTRNPVAYTTGGFLLGWGLRNPVGIGENLANGDIWSIDQGEDDVRRNNRDIHNTNPGEKLNFHGQLDSSDLGANYGYPECIPAYDTSVLGINGIQVGEQFWVEGYSQTAAQDANCKSRTAPRLVFPAHNSPIDIKFKRDGSAAYISWHGSWNRNPADGFRLDRVDFNADGQPKEPSTSTQAGVHVMSNSNMGGCPYNCFRPSGLAFDNKDRLFMSSDSTGEIFIINGA</sequence>
<dbReference type="SUPFAM" id="SSF50952">
    <property type="entry name" value="Soluble quinoprotein glucose dehydrogenase"/>
    <property type="match status" value="1"/>
</dbReference>
<name>A0A9P8C5Q3_9HELO</name>
<dbReference type="Gene3D" id="2.120.10.30">
    <property type="entry name" value="TolB, C-terminal domain"/>
    <property type="match status" value="1"/>
</dbReference>
<evidence type="ECO:0000259" key="1">
    <source>
        <dbReference type="Pfam" id="PF22807"/>
    </source>
</evidence>
<dbReference type="InterPro" id="IPR051262">
    <property type="entry name" value="SMP-30/CGR1_Lactonase"/>
</dbReference>
<organism evidence="2 3">
    <name type="scientific">Amylocarpus encephaloides</name>
    <dbReference type="NCBI Taxonomy" id="45428"/>
    <lineage>
        <taxon>Eukaryota</taxon>
        <taxon>Fungi</taxon>
        <taxon>Dikarya</taxon>
        <taxon>Ascomycota</taxon>
        <taxon>Pezizomycotina</taxon>
        <taxon>Leotiomycetes</taxon>
        <taxon>Helotiales</taxon>
        <taxon>Helotiales incertae sedis</taxon>
        <taxon>Amylocarpus</taxon>
    </lineage>
</organism>
<evidence type="ECO:0000313" key="3">
    <source>
        <dbReference type="Proteomes" id="UP000824998"/>
    </source>
</evidence>
<feature type="domain" description="Pyrroloquinoline quinone-dependent pyranose dehydrogenase beta-propeller" evidence="1">
    <location>
        <begin position="79"/>
        <end position="464"/>
    </location>
</feature>
<accession>A0A9P8C5Q3</accession>
<dbReference type="Pfam" id="PF22807">
    <property type="entry name" value="TrAA12"/>
    <property type="match status" value="1"/>
</dbReference>
<dbReference type="InterPro" id="IPR054539">
    <property type="entry name" value="Beta-prop_PDH"/>
</dbReference>
<dbReference type="EMBL" id="MU251447">
    <property type="protein sequence ID" value="KAG9234928.1"/>
    <property type="molecule type" value="Genomic_DNA"/>
</dbReference>
<dbReference type="AlphaFoldDB" id="A0A9P8C5Q3"/>
<dbReference type="InterPro" id="IPR011042">
    <property type="entry name" value="6-blade_b-propeller_TolB-like"/>
</dbReference>
<dbReference type="PANTHER" id="PTHR47572">
    <property type="entry name" value="LIPOPROTEIN-RELATED"/>
    <property type="match status" value="1"/>
</dbReference>
<evidence type="ECO:0000313" key="2">
    <source>
        <dbReference type="EMBL" id="KAG9234928.1"/>
    </source>
</evidence>
<reference evidence="2" key="1">
    <citation type="journal article" date="2021" name="IMA Fungus">
        <title>Genomic characterization of three marine fungi, including Emericellopsis atlantica sp. nov. with signatures of a generalist lifestyle and marine biomass degradation.</title>
        <authorList>
            <person name="Hagestad O.C."/>
            <person name="Hou L."/>
            <person name="Andersen J.H."/>
            <person name="Hansen E.H."/>
            <person name="Altermark B."/>
            <person name="Li C."/>
            <person name="Kuhnert E."/>
            <person name="Cox R.J."/>
            <person name="Crous P.W."/>
            <person name="Spatafora J.W."/>
            <person name="Lail K."/>
            <person name="Amirebrahimi M."/>
            <person name="Lipzen A."/>
            <person name="Pangilinan J."/>
            <person name="Andreopoulos W."/>
            <person name="Hayes R.D."/>
            <person name="Ng V."/>
            <person name="Grigoriev I.V."/>
            <person name="Jackson S.A."/>
            <person name="Sutton T.D.S."/>
            <person name="Dobson A.D.W."/>
            <person name="Rama T."/>
        </authorList>
    </citation>
    <scope>NUCLEOTIDE SEQUENCE</scope>
    <source>
        <strain evidence="2">TRa018bII</strain>
    </source>
</reference>
<keyword evidence="3" id="KW-1185">Reference proteome</keyword>
<protein>
    <recommendedName>
        <fullName evidence="1">Pyrroloquinoline quinone-dependent pyranose dehydrogenase beta-propeller domain-containing protein</fullName>
    </recommendedName>
</protein>
<dbReference type="Proteomes" id="UP000824998">
    <property type="component" value="Unassembled WGS sequence"/>
</dbReference>
<gene>
    <name evidence="2" type="ORF">BJ875DRAFT_289184</name>
</gene>
<dbReference type="OrthoDB" id="507128at2759"/>
<dbReference type="PANTHER" id="PTHR47572:SF4">
    <property type="entry name" value="LACTONASE DRP35"/>
    <property type="match status" value="1"/>
</dbReference>
<dbReference type="InterPro" id="IPR011041">
    <property type="entry name" value="Quinoprot_gluc/sorb_DH_b-prop"/>
</dbReference>
<proteinExistence type="predicted"/>
<comment type="caution">
    <text evidence="2">The sequence shown here is derived from an EMBL/GenBank/DDBJ whole genome shotgun (WGS) entry which is preliminary data.</text>
</comment>